<organism evidence="7 8">
    <name type="scientific">Catenibacillus scindens</name>
    <dbReference type="NCBI Taxonomy" id="673271"/>
    <lineage>
        <taxon>Bacteria</taxon>
        <taxon>Bacillati</taxon>
        <taxon>Bacillota</taxon>
        <taxon>Clostridia</taxon>
        <taxon>Lachnospirales</taxon>
        <taxon>Lachnospiraceae</taxon>
        <taxon>Catenibacillus</taxon>
    </lineage>
</organism>
<gene>
    <name evidence="7" type="ORF">HNP82_001943</name>
</gene>
<feature type="transmembrane region" description="Helical" evidence="6">
    <location>
        <begin position="167"/>
        <end position="186"/>
    </location>
</feature>
<dbReference type="AlphaFoldDB" id="A0A7W8M5D3"/>
<evidence type="ECO:0000313" key="8">
    <source>
        <dbReference type="Proteomes" id="UP000543642"/>
    </source>
</evidence>
<feature type="transmembrane region" description="Helical" evidence="6">
    <location>
        <begin position="252"/>
        <end position="272"/>
    </location>
</feature>
<dbReference type="InterPro" id="IPR002797">
    <property type="entry name" value="Polysacc_synth"/>
</dbReference>
<evidence type="ECO:0000256" key="5">
    <source>
        <dbReference type="ARBA" id="ARBA00023136"/>
    </source>
</evidence>
<feature type="transmembrane region" description="Helical" evidence="6">
    <location>
        <begin position="380"/>
        <end position="399"/>
    </location>
</feature>
<evidence type="ECO:0000256" key="2">
    <source>
        <dbReference type="ARBA" id="ARBA00022475"/>
    </source>
</evidence>
<dbReference type="Proteomes" id="UP000543642">
    <property type="component" value="Unassembled WGS sequence"/>
</dbReference>
<feature type="transmembrane region" description="Helical" evidence="6">
    <location>
        <begin position="411"/>
        <end position="431"/>
    </location>
</feature>
<keyword evidence="2" id="KW-1003">Cell membrane</keyword>
<dbReference type="Pfam" id="PF01943">
    <property type="entry name" value="Polysacc_synt"/>
    <property type="match status" value="1"/>
</dbReference>
<evidence type="ECO:0000256" key="3">
    <source>
        <dbReference type="ARBA" id="ARBA00022692"/>
    </source>
</evidence>
<dbReference type="PANTHER" id="PTHR30250">
    <property type="entry name" value="PST FAMILY PREDICTED COLANIC ACID TRANSPORTER"/>
    <property type="match status" value="1"/>
</dbReference>
<evidence type="ECO:0000256" key="1">
    <source>
        <dbReference type="ARBA" id="ARBA00004651"/>
    </source>
</evidence>
<evidence type="ECO:0000313" key="7">
    <source>
        <dbReference type="EMBL" id="MBB5264804.1"/>
    </source>
</evidence>
<sequence>MKNKLASNMIYLLLYQCLVIFYPILTTPIVSRALGSEVLGIYSYTYSIAYYFSLIALLGLQTYGARIIAMARDDSEGMTKLFWQLYTIQFVWSMVTLGIYLIFAILFEKDNLLPALAQSTIILNSLFDITWYFTGIEKFKTMVLRNTFIKVVSLIGIFFLVNDKSDLNLYIILLNGTMALGQLSIWPSAFKSVGHPRFLFSGIKRHIFPVVRLFIPIMSLNAYVLIDKAMLGILGTMAEVGYYENADKLIKLPIGLAMAVNSVMLPNITYMISHGEKKKSINYFYNALRIVLMFAMPATLGLASAAEQLVPWYLGEDFYECINYIRLLSPVIMFMIISNLLRYLYYIPNQRDKDYTIGVVISTVINFVINLFTIKIIGGYGVILGTLVGEFVGMIYLLVGIRRTLPFKKLGVLLLKTLCASLIMSIFVIAIGDKMESSIITNLLQAAVGILVYAIIIFFLFFKDILALLKSIKNRKGEKHDL</sequence>
<dbReference type="GO" id="GO:0005886">
    <property type="term" value="C:plasma membrane"/>
    <property type="evidence" value="ECO:0007669"/>
    <property type="project" value="UniProtKB-SubCell"/>
</dbReference>
<keyword evidence="8" id="KW-1185">Reference proteome</keyword>
<keyword evidence="3 6" id="KW-0812">Transmembrane</keyword>
<feature type="transmembrane region" description="Helical" evidence="6">
    <location>
        <begin position="207"/>
        <end position="226"/>
    </location>
</feature>
<dbReference type="EMBL" id="JACHFW010000007">
    <property type="protein sequence ID" value="MBB5264804.1"/>
    <property type="molecule type" value="Genomic_DNA"/>
</dbReference>
<keyword evidence="4 6" id="KW-1133">Transmembrane helix</keyword>
<dbReference type="RefSeq" id="WP_183773766.1">
    <property type="nucleotide sequence ID" value="NZ_JACHFW010000007.1"/>
</dbReference>
<feature type="transmembrane region" description="Helical" evidence="6">
    <location>
        <begin position="143"/>
        <end position="161"/>
    </location>
</feature>
<evidence type="ECO:0000256" key="4">
    <source>
        <dbReference type="ARBA" id="ARBA00022989"/>
    </source>
</evidence>
<feature type="transmembrane region" description="Helical" evidence="6">
    <location>
        <begin position="41"/>
        <end position="60"/>
    </location>
</feature>
<accession>A0A7W8M5D3</accession>
<feature type="transmembrane region" description="Helical" evidence="6">
    <location>
        <begin position="324"/>
        <end position="345"/>
    </location>
</feature>
<feature type="transmembrane region" description="Helical" evidence="6">
    <location>
        <begin position="81"/>
        <end position="106"/>
    </location>
</feature>
<protein>
    <submittedName>
        <fullName evidence="7">O-antigen/teichoic acid export membrane protein</fullName>
    </submittedName>
</protein>
<feature type="transmembrane region" description="Helical" evidence="6">
    <location>
        <begin position="443"/>
        <end position="469"/>
    </location>
</feature>
<dbReference type="InterPro" id="IPR050833">
    <property type="entry name" value="Poly_Biosynth_Transport"/>
</dbReference>
<keyword evidence="5 6" id="KW-0472">Membrane</keyword>
<evidence type="ECO:0000256" key="6">
    <source>
        <dbReference type="SAM" id="Phobius"/>
    </source>
</evidence>
<comment type="subcellular location">
    <subcellularLocation>
        <location evidence="1">Cell membrane</location>
        <topology evidence="1">Multi-pass membrane protein</topology>
    </subcellularLocation>
</comment>
<feature type="transmembrane region" description="Helical" evidence="6">
    <location>
        <begin position="284"/>
        <end position="304"/>
    </location>
</feature>
<comment type="caution">
    <text evidence="7">The sequence shown here is derived from an EMBL/GenBank/DDBJ whole genome shotgun (WGS) entry which is preliminary data.</text>
</comment>
<feature type="transmembrane region" description="Helical" evidence="6">
    <location>
        <begin position="12"/>
        <end position="35"/>
    </location>
</feature>
<dbReference type="PANTHER" id="PTHR30250:SF11">
    <property type="entry name" value="O-ANTIGEN TRANSPORTER-RELATED"/>
    <property type="match status" value="1"/>
</dbReference>
<reference evidence="7 8" key="1">
    <citation type="submission" date="2020-08" db="EMBL/GenBank/DDBJ databases">
        <title>Genomic Encyclopedia of Type Strains, Phase IV (KMG-IV): sequencing the most valuable type-strain genomes for metagenomic binning, comparative biology and taxonomic classification.</title>
        <authorList>
            <person name="Goeker M."/>
        </authorList>
    </citation>
    <scope>NUCLEOTIDE SEQUENCE [LARGE SCALE GENOMIC DNA]</scope>
    <source>
        <strain evidence="7 8">DSM 106146</strain>
    </source>
</reference>
<feature type="transmembrane region" description="Helical" evidence="6">
    <location>
        <begin position="112"/>
        <end position="131"/>
    </location>
</feature>
<name>A0A7W8M5D3_9FIRM</name>
<feature type="transmembrane region" description="Helical" evidence="6">
    <location>
        <begin position="357"/>
        <end position="374"/>
    </location>
</feature>
<proteinExistence type="predicted"/>